<dbReference type="AlphaFoldDB" id="A0A6F8U030"/>
<protein>
    <submittedName>
        <fullName evidence="1">Membrane protein</fullName>
    </submittedName>
</protein>
<accession>A0A6F8U030</accession>
<evidence type="ECO:0000313" key="1">
    <source>
        <dbReference type="EMBL" id="BCB06802.1"/>
    </source>
</evidence>
<reference evidence="1 2" key="1">
    <citation type="submission" date="2020-03" db="EMBL/GenBank/DDBJ databases">
        <title>Complete Genome Sequence of Halomonas hydrothermalis Strain Slthf2, Halophilic Bacterium Isolated from Deep-Sea Hydrothermal-Vent Environments.</title>
        <authorList>
            <person name="Takeyama N."/>
            <person name="Huang M."/>
            <person name="Sato K."/>
            <person name="Galipon J."/>
            <person name="Arakawa K."/>
        </authorList>
    </citation>
    <scope>NUCLEOTIDE SEQUENCE [LARGE SCALE GENOMIC DNA]</scope>
    <source>
        <strain evidence="1 2">Slthf2</strain>
    </source>
</reference>
<dbReference type="RefSeq" id="WP_172420010.1">
    <property type="nucleotide sequence ID" value="NZ_AP022843.1"/>
</dbReference>
<evidence type="ECO:0000313" key="2">
    <source>
        <dbReference type="Proteomes" id="UP000502259"/>
    </source>
</evidence>
<dbReference type="EMBL" id="AP022843">
    <property type="protein sequence ID" value="BCB06802.1"/>
    <property type="molecule type" value="Genomic_DNA"/>
</dbReference>
<sequence length="164" mass="18266">MAEIDFPAGLKTPLQADYGLEHVNANLETQMASGKTRSRQRFTSTPTRVNVQWLLPPGQAQLFEAWYWAPYKPGDPSKGGIQGGTLPFNTKLKTPIGLRIYEDVKFLGGYNGPVLVGGRFWRFTATLEIAKRPVLPPSSLEFPEYILYSGIIDIVATVKWPPQT</sequence>
<keyword evidence="2" id="KW-1185">Reference proteome</keyword>
<organism evidence="1 2">
    <name type="scientific">Halomonas hydrothermalis</name>
    <dbReference type="NCBI Taxonomy" id="115561"/>
    <lineage>
        <taxon>Bacteria</taxon>
        <taxon>Pseudomonadati</taxon>
        <taxon>Pseudomonadota</taxon>
        <taxon>Gammaproteobacteria</taxon>
        <taxon>Oceanospirillales</taxon>
        <taxon>Halomonadaceae</taxon>
        <taxon>Halomonas</taxon>
    </lineage>
</organism>
<name>A0A6F8U030_9GAMM</name>
<dbReference type="Proteomes" id="UP000502259">
    <property type="component" value="Chromosome"/>
</dbReference>
<gene>
    <name evidence="1" type="ORF">HHSLTHF2_06920</name>
</gene>
<proteinExistence type="predicted"/>